<feature type="compositionally biased region" description="Low complexity" evidence="5">
    <location>
        <begin position="205"/>
        <end position="224"/>
    </location>
</feature>
<evidence type="ECO:0000256" key="2">
    <source>
        <dbReference type="ARBA" id="ARBA00022692"/>
    </source>
</evidence>
<feature type="transmembrane region" description="Helical" evidence="6">
    <location>
        <begin position="97"/>
        <end position="118"/>
    </location>
</feature>
<feature type="region of interest" description="Disordered" evidence="5">
    <location>
        <begin position="1"/>
        <end position="70"/>
    </location>
</feature>
<organism evidence="7 8">
    <name type="scientific">Cytospora chrysosperma</name>
    <name type="common">Cytospora canker fungus</name>
    <name type="synonym">Sphaeria chrysosperma</name>
    <dbReference type="NCBI Taxonomy" id="252740"/>
    <lineage>
        <taxon>Eukaryota</taxon>
        <taxon>Fungi</taxon>
        <taxon>Dikarya</taxon>
        <taxon>Ascomycota</taxon>
        <taxon>Pezizomycotina</taxon>
        <taxon>Sordariomycetes</taxon>
        <taxon>Sordariomycetidae</taxon>
        <taxon>Diaporthales</taxon>
        <taxon>Cytosporaceae</taxon>
        <taxon>Cytospora</taxon>
    </lineage>
</organism>
<name>A0A423WJD9_CYTCH</name>
<keyword evidence="2 6" id="KW-0812">Transmembrane</keyword>
<dbReference type="InterPro" id="IPR029208">
    <property type="entry name" value="COX14"/>
</dbReference>
<dbReference type="STRING" id="252740.A0A423WJD9"/>
<evidence type="ECO:0000256" key="4">
    <source>
        <dbReference type="ARBA" id="ARBA00023136"/>
    </source>
</evidence>
<feature type="compositionally biased region" description="Low complexity" evidence="5">
    <location>
        <begin position="39"/>
        <end position="51"/>
    </location>
</feature>
<evidence type="ECO:0000256" key="5">
    <source>
        <dbReference type="SAM" id="MobiDB-lite"/>
    </source>
</evidence>
<dbReference type="AlphaFoldDB" id="A0A423WJD9"/>
<evidence type="ECO:0000256" key="1">
    <source>
        <dbReference type="ARBA" id="ARBA00004167"/>
    </source>
</evidence>
<evidence type="ECO:0000313" key="7">
    <source>
        <dbReference type="EMBL" id="ROW03476.1"/>
    </source>
</evidence>
<accession>A0A423WJD9</accession>
<evidence type="ECO:0000256" key="3">
    <source>
        <dbReference type="ARBA" id="ARBA00022989"/>
    </source>
</evidence>
<gene>
    <name evidence="7" type="ORF">VSDG_01558</name>
</gene>
<proteinExistence type="predicted"/>
<dbReference type="Pfam" id="PF14880">
    <property type="entry name" value="COX14"/>
    <property type="match status" value="1"/>
</dbReference>
<feature type="compositionally biased region" description="Low complexity" evidence="5">
    <location>
        <begin position="274"/>
        <end position="288"/>
    </location>
</feature>
<protein>
    <submittedName>
        <fullName evidence="7">Uncharacterized protein</fullName>
    </submittedName>
</protein>
<feature type="compositionally biased region" description="Basic and acidic residues" evidence="5">
    <location>
        <begin position="53"/>
        <end position="70"/>
    </location>
</feature>
<reference evidence="7 8" key="1">
    <citation type="submission" date="2015-09" db="EMBL/GenBank/DDBJ databases">
        <title>Host preference determinants of Valsa canker pathogens revealed by comparative genomics.</title>
        <authorList>
            <person name="Yin Z."/>
            <person name="Huang L."/>
        </authorList>
    </citation>
    <scope>NUCLEOTIDE SEQUENCE [LARGE SCALE GENOMIC DNA]</scope>
    <source>
        <strain evidence="7 8">YSFL</strain>
    </source>
</reference>
<keyword evidence="4 6" id="KW-0472">Membrane</keyword>
<evidence type="ECO:0000313" key="8">
    <source>
        <dbReference type="Proteomes" id="UP000284375"/>
    </source>
</evidence>
<sequence>MANKDGERSASSATRFTATTPHASSKAGSTRFPPGPGAAGPSKPASPAGASIPHRETPEQRVARLRAAHDKAKSANVSRFDQILAKSRPFFDSAHRITVLSLVGLTAVAGLLTAYTAYDMLRYNRKRKAEFIEAQRQMGADSLEAARLAYMRGDATEDQISLVEEANSRAGPAGGEGFKLPSILSAPKPITREDEAPAQSEQATGSAASGEKKSSGFFGWFSSSGTGGDSAAPGSKDPPRTLEDKQEMLRKAREAFEKERENQRIGGPLDRLGTQDAATAQAQPTGTEQPKKKGWLW</sequence>
<feature type="region of interest" description="Disordered" evidence="5">
    <location>
        <begin position="192"/>
        <end position="297"/>
    </location>
</feature>
<dbReference type="OrthoDB" id="4205486at2759"/>
<comment type="subcellular location">
    <subcellularLocation>
        <location evidence="1">Membrane</location>
        <topology evidence="1">Single-pass membrane protein</topology>
    </subcellularLocation>
</comment>
<feature type="compositionally biased region" description="Low complexity" evidence="5">
    <location>
        <begin position="9"/>
        <end position="20"/>
    </location>
</feature>
<dbReference type="Proteomes" id="UP000284375">
    <property type="component" value="Unassembled WGS sequence"/>
</dbReference>
<dbReference type="GO" id="GO:0016020">
    <property type="term" value="C:membrane"/>
    <property type="evidence" value="ECO:0007669"/>
    <property type="project" value="UniProtKB-SubCell"/>
</dbReference>
<dbReference type="EMBL" id="LJZO01000003">
    <property type="protein sequence ID" value="ROW03476.1"/>
    <property type="molecule type" value="Genomic_DNA"/>
</dbReference>
<evidence type="ECO:0000256" key="6">
    <source>
        <dbReference type="SAM" id="Phobius"/>
    </source>
</evidence>
<keyword evidence="8" id="KW-1185">Reference proteome</keyword>
<keyword evidence="3 6" id="KW-1133">Transmembrane helix</keyword>
<comment type="caution">
    <text evidence="7">The sequence shown here is derived from an EMBL/GenBank/DDBJ whole genome shotgun (WGS) entry which is preliminary data.</text>
</comment>
<feature type="compositionally biased region" description="Basic and acidic residues" evidence="5">
    <location>
        <begin position="237"/>
        <end position="263"/>
    </location>
</feature>